<organism evidence="2 3">
    <name type="scientific">Aureitalea marina</name>
    <dbReference type="NCBI Taxonomy" id="930804"/>
    <lineage>
        <taxon>Bacteria</taxon>
        <taxon>Pseudomonadati</taxon>
        <taxon>Bacteroidota</taxon>
        <taxon>Flavobacteriia</taxon>
        <taxon>Flavobacteriales</taxon>
        <taxon>Flavobacteriaceae</taxon>
        <taxon>Aureitalea</taxon>
    </lineage>
</organism>
<comment type="caution">
    <text evidence="2">The sequence shown here is derived from an EMBL/GenBank/DDBJ whole genome shotgun (WGS) entry which is preliminary data.</text>
</comment>
<feature type="transmembrane region" description="Helical" evidence="1">
    <location>
        <begin position="338"/>
        <end position="358"/>
    </location>
</feature>
<reference evidence="2 3" key="1">
    <citation type="submission" date="2016-11" db="EMBL/GenBank/DDBJ databases">
        <title>Trade-off between light-utilization and light-protection in marine flavobacteria.</title>
        <authorList>
            <person name="Kumagai Y."/>
        </authorList>
    </citation>
    <scope>NUCLEOTIDE SEQUENCE [LARGE SCALE GENOMIC DNA]</scope>
    <source>
        <strain evidence="2 3">NBRC 107741</strain>
    </source>
</reference>
<keyword evidence="1" id="KW-0812">Transmembrane</keyword>
<evidence type="ECO:0008006" key="4">
    <source>
        <dbReference type="Google" id="ProtNLM"/>
    </source>
</evidence>
<feature type="transmembrane region" description="Helical" evidence="1">
    <location>
        <begin position="159"/>
        <end position="178"/>
    </location>
</feature>
<sequence>MTVFAKYRFVSSRFLSAGIFLLLFTAVISTLNAQVSTQIDTTLIRIGEEIQYSIEVEADSTDLVLFPEGQSFLPLEVIESYKVDTSYAAEKVRLIKKYGLTQFDSGAYMIPAQRVYINDLALATDSIFVEVQDVPVDTLEQEMFDIKPASQVSGLPFNWLNLLWLLPVLIAAGVWWYLRRKKAGEEASEPELPPYEEALFSLKRLDERQLLKENRSKEYYSRLTEIVKRYLDREVDDRAMESTSSELIDRLRLHRDAGHLEFDTGTIIKLEDILKRADLVKFARMRQLEGQASTDRHVIEQVITETHDAIPEPTEEELQQTAAYREELRKKKLRKQRIYGLSAGLGLIIIAIGIYGLIKGPEEVTEIVVSNPTKDLTMGRWVKSEYGSPAIILETPEVLVRQTMTSTEDDTGTKPNLDVFTAGDPRTFYVMVRTTKLAQTEEGVLEAAMEQALLDLEANGASNMVVKRGQYETDQGVKGLKSYGEFTYTDTKGKEFKEPIKYEVLLFAQAGALQQLTMAYLGNDEYTEGIKQRIERSVELEITEGGQP</sequence>
<evidence type="ECO:0000256" key="1">
    <source>
        <dbReference type="SAM" id="Phobius"/>
    </source>
</evidence>
<dbReference type="AlphaFoldDB" id="A0A2S7KRZ6"/>
<evidence type="ECO:0000313" key="3">
    <source>
        <dbReference type="Proteomes" id="UP000239800"/>
    </source>
</evidence>
<dbReference type="RefSeq" id="WP_104813272.1">
    <property type="nucleotide sequence ID" value="NZ_MQUB01000001.1"/>
</dbReference>
<keyword evidence="1" id="KW-0472">Membrane</keyword>
<gene>
    <name evidence="2" type="ORF">BST85_10885</name>
</gene>
<dbReference type="Proteomes" id="UP000239800">
    <property type="component" value="Unassembled WGS sequence"/>
</dbReference>
<accession>A0A2S7KRZ6</accession>
<dbReference type="OrthoDB" id="9807384at2"/>
<name>A0A2S7KRZ6_9FLAO</name>
<protein>
    <recommendedName>
        <fullName evidence="4">DUF4381 domain-containing protein</fullName>
    </recommendedName>
</protein>
<keyword evidence="1" id="KW-1133">Transmembrane helix</keyword>
<dbReference type="EMBL" id="MQUB01000001">
    <property type="protein sequence ID" value="PQB05333.1"/>
    <property type="molecule type" value="Genomic_DNA"/>
</dbReference>
<keyword evidence="3" id="KW-1185">Reference proteome</keyword>
<proteinExistence type="predicted"/>
<evidence type="ECO:0000313" key="2">
    <source>
        <dbReference type="EMBL" id="PQB05333.1"/>
    </source>
</evidence>